<evidence type="ECO:0000313" key="2">
    <source>
        <dbReference type="Proteomes" id="UP001292094"/>
    </source>
</evidence>
<dbReference type="PANTHER" id="PTHR13333">
    <property type="entry name" value="M-AAA PROTEASE-INTERACTING PROTEIN 1, MITOCHONDRIAL"/>
    <property type="match status" value="1"/>
</dbReference>
<dbReference type="GO" id="GO:0032979">
    <property type="term" value="P:protein insertion into mitochondrial inner membrane from matrix"/>
    <property type="evidence" value="ECO:0007669"/>
    <property type="project" value="TreeGrafter"/>
</dbReference>
<protein>
    <submittedName>
        <fullName evidence="1">Uncharacterized protein</fullName>
    </submittedName>
</protein>
<dbReference type="AlphaFoldDB" id="A0AAE1NWX0"/>
<dbReference type="Proteomes" id="UP001292094">
    <property type="component" value="Unassembled WGS sequence"/>
</dbReference>
<gene>
    <name evidence="1" type="ORF">Pmani_029820</name>
</gene>
<name>A0AAE1NWX0_9EUCA</name>
<reference evidence="1" key="1">
    <citation type="submission" date="2023-11" db="EMBL/GenBank/DDBJ databases">
        <title>Genome assemblies of two species of porcelain crab, Petrolisthes cinctipes and Petrolisthes manimaculis (Anomura: Porcellanidae).</title>
        <authorList>
            <person name="Angst P."/>
        </authorList>
    </citation>
    <scope>NUCLEOTIDE SEQUENCE</scope>
    <source>
        <strain evidence="1">PB745_02</strain>
        <tissue evidence="1">Gill</tissue>
    </source>
</reference>
<accession>A0AAE1NWX0</accession>
<organism evidence="1 2">
    <name type="scientific">Petrolisthes manimaculis</name>
    <dbReference type="NCBI Taxonomy" id="1843537"/>
    <lineage>
        <taxon>Eukaryota</taxon>
        <taxon>Metazoa</taxon>
        <taxon>Ecdysozoa</taxon>
        <taxon>Arthropoda</taxon>
        <taxon>Crustacea</taxon>
        <taxon>Multicrustacea</taxon>
        <taxon>Malacostraca</taxon>
        <taxon>Eumalacostraca</taxon>
        <taxon>Eucarida</taxon>
        <taxon>Decapoda</taxon>
        <taxon>Pleocyemata</taxon>
        <taxon>Anomura</taxon>
        <taxon>Galatheoidea</taxon>
        <taxon>Porcellanidae</taxon>
        <taxon>Petrolisthes</taxon>
    </lineage>
</organism>
<dbReference type="EMBL" id="JAWZYT010003572">
    <property type="protein sequence ID" value="KAK4297789.1"/>
    <property type="molecule type" value="Genomic_DNA"/>
</dbReference>
<comment type="caution">
    <text evidence="1">The sequence shown here is derived from an EMBL/GenBank/DDBJ whole genome shotgun (WGS) entry which is preliminary data.</text>
</comment>
<keyword evidence="2" id="KW-1185">Reference proteome</keyword>
<evidence type="ECO:0000313" key="1">
    <source>
        <dbReference type="EMBL" id="KAK4297789.1"/>
    </source>
</evidence>
<dbReference type="PANTHER" id="PTHR13333:SF5">
    <property type="entry name" value="M-AAA PROTEASE-INTERACTING PROTEIN 1, MITOCHONDRIAL"/>
    <property type="match status" value="1"/>
</dbReference>
<dbReference type="GO" id="GO:0005743">
    <property type="term" value="C:mitochondrial inner membrane"/>
    <property type="evidence" value="ECO:0007669"/>
    <property type="project" value="TreeGrafter"/>
</dbReference>
<dbReference type="GO" id="GO:0043022">
    <property type="term" value="F:ribosome binding"/>
    <property type="evidence" value="ECO:0007669"/>
    <property type="project" value="TreeGrafter"/>
</dbReference>
<sequence length="228" mass="26312">MSNIIKYALQARHHCCGSQLIVPAGISRWTAAGTSHIVHNRTIARTLHTSLQNNSPIRKAKFFYIPNPFMWLHNRIELAALKRDWDPAFDLTSFKYGVIQAVCTVTDLASQREWGDLVGLLTRGAINKLRSNKWSFDEEQNLVLSPDNIQMVHISKVSLQNIVDQKYCDIDMIVLGVRVPHNTDKHSLVILEFYARFHREYTKHKLPDWTITTFELKSFQTLPRKEAT</sequence>
<proteinExistence type="predicted"/>